<sequence>MSVNHLHIFGLAMVSDYFTKSRHARAVAGQRYATAVGIYDAETTTTLQRSLLIDKRCAHDVVANYIIFVMGAPFEVQPPSFYVSRSGLTRLIPRTLQHSAGCLALANRLHLLHSRHVDLSELFGRFCSE</sequence>
<gene>
    <name evidence="1" type="ORF">APHIGO_LOCUS8110</name>
</gene>
<evidence type="ECO:0000313" key="1">
    <source>
        <dbReference type="EMBL" id="CAH1731394.1"/>
    </source>
</evidence>
<evidence type="ECO:0000313" key="2">
    <source>
        <dbReference type="Proteomes" id="UP001154329"/>
    </source>
</evidence>
<name>A0A9P0JCB1_APHGO</name>
<accession>A0A9P0JCB1</accession>
<reference evidence="1" key="2">
    <citation type="submission" date="2022-10" db="EMBL/GenBank/DDBJ databases">
        <authorList>
            <consortium name="ENA_rothamsted_submissions"/>
            <consortium name="culmorum"/>
            <person name="King R."/>
        </authorList>
    </citation>
    <scope>NUCLEOTIDE SEQUENCE</scope>
</reference>
<dbReference type="AlphaFoldDB" id="A0A9P0JCB1"/>
<proteinExistence type="predicted"/>
<dbReference type="EMBL" id="OU899036">
    <property type="protein sequence ID" value="CAH1731394.1"/>
    <property type="molecule type" value="Genomic_DNA"/>
</dbReference>
<organism evidence="1 2">
    <name type="scientific">Aphis gossypii</name>
    <name type="common">Cotton aphid</name>
    <dbReference type="NCBI Taxonomy" id="80765"/>
    <lineage>
        <taxon>Eukaryota</taxon>
        <taxon>Metazoa</taxon>
        <taxon>Ecdysozoa</taxon>
        <taxon>Arthropoda</taxon>
        <taxon>Hexapoda</taxon>
        <taxon>Insecta</taxon>
        <taxon>Pterygota</taxon>
        <taxon>Neoptera</taxon>
        <taxon>Paraneoptera</taxon>
        <taxon>Hemiptera</taxon>
        <taxon>Sternorrhyncha</taxon>
        <taxon>Aphidomorpha</taxon>
        <taxon>Aphidoidea</taxon>
        <taxon>Aphididae</taxon>
        <taxon>Aphidini</taxon>
        <taxon>Aphis</taxon>
        <taxon>Aphis</taxon>
    </lineage>
</organism>
<dbReference type="Proteomes" id="UP001154329">
    <property type="component" value="Chromosome 3"/>
</dbReference>
<protein>
    <submittedName>
        <fullName evidence="1">Uncharacterized protein</fullName>
    </submittedName>
</protein>
<keyword evidence="2" id="KW-1185">Reference proteome</keyword>
<reference evidence="1" key="1">
    <citation type="submission" date="2022-02" db="EMBL/GenBank/DDBJ databases">
        <authorList>
            <person name="King R."/>
        </authorList>
    </citation>
    <scope>NUCLEOTIDE SEQUENCE</scope>
</reference>